<keyword evidence="2" id="KW-0472">Membrane</keyword>
<name>A0ABU2G752_9EURY</name>
<sequence length="152" mass="16707">MEDQVTSDGTRESDDESRRYPFGLSSRLSFLVVITIGLIGPGLGVSVLEEANLALAADIVWIVGYGTTIFVVWYVWIRPLKIVGTDAQDWSERNEAEEDEQDEVEESERQASNTDQPRPELSQTTDSASSEATEASTSKTKDQSGADSTKQD</sequence>
<gene>
    <name evidence="3" type="ORF">NDI79_20845</name>
</gene>
<keyword evidence="2" id="KW-0812">Transmembrane</keyword>
<comment type="caution">
    <text evidence="3">The sequence shown here is derived from an EMBL/GenBank/DDBJ whole genome shotgun (WGS) entry which is preliminary data.</text>
</comment>
<dbReference type="EMBL" id="JAMQOQ010000007">
    <property type="protein sequence ID" value="MDS0296620.1"/>
    <property type="molecule type" value="Genomic_DNA"/>
</dbReference>
<proteinExistence type="predicted"/>
<accession>A0ABU2G752</accession>
<dbReference type="RefSeq" id="WP_310930629.1">
    <property type="nucleotide sequence ID" value="NZ_JAMQOQ010000007.1"/>
</dbReference>
<feature type="compositionally biased region" description="Basic and acidic residues" evidence="1">
    <location>
        <begin position="139"/>
        <end position="152"/>
    </location>
</feature>
<evidence type="ECO:0000313" key="3">
    <source>
        <dbReference type="EMBL" id="MDS0296620.1"/>
    </source>
</evidence>
<evidence type="ECO:0000313" key="4">
    <source>
        <dbReference type="Proteomes" id="UP001254813"/>
    </source>
</evidence>
<feature type="compositionally biased region" description="Low complexity" evidence="1">
    <location>
        <begin position="124"/>
        <end position="138"/>
    </location>
</feature>
<dbReference type="Proteomes" id="UP001254813">
    <property type="component" value="Unassembled WGS sequence"/>
</dbReference>
<feature type="transmembrane region" description="Helical" evidence="2">
    <location>
        <begin position="54"/>
        <end position="76"/>
    </location>
</feature>
<reference evidence="3 4" key="1">
    <citation type="submission" date="2022-06" db="EMBL/GenBank/DDBJ databases">
        <title>Halogeometricum sp. a new haloarchaeum isolate from saline soil.</title>
        <authorList>
            <person name="Strakova D."/>
            <person name="Galisteo C."/>
            <person name="Sanchez-Porro C."/>
            <person name="Ventosa A."/>
        </authorList>
    </citation>
    <scope>NUCLEOTIDE SEQUENCE [LARGE SCALE GENOMIC DNA]</scope>
    <source>
        <strain evidence="4">S3BR25-2</strain>
    </source>
</reference>
<keyword evidence="4" id="KW-1185">Reference proteome</keyword>
<dbReference type="InterPro" id="IPR058309">
    <property type="entry name" value="DUF7996"/>
</dbReference>
<evidence type="ECO:0000256" key="1">
    <source>
        <dbReference type="SAM" id="MobiDB-lite"/>
    </source>
</evidence>
<feature type="compositionally biased region" description="Acidic residues" evidence="1">
    <location>
        <begin position="95"/>
        <end position="106"/>
    </location>
</feature>
<dbReference type="Pfam" id="PF25959">
    <property type="entry name" value="DUF7996"/>
    <property type="match status" value="1"/>
</dbReference>
<keyword evidence="2" id="KW-1133">Transmembrane helix</keyword>
<protein>
    <submittedName>
        <fullName evidence="3">Uncharacterized protein</fullName>
    </submittedName>
</protein>
<evidence type="ECO:0000256" key="2">
    <source>
        <dbReference type="SAM" id="Phobius"/>
    </source>
</evidence>
<feature type="region of interest" description="Disordered" evidence="1">
    <location>
        <begin position="87"/>
        <end position="152"/>
    </location>
</feature>
<feature type="transmembrane region" description="Helical" evidence="2">
    <location>
        <begin position="28"/>
        <end position="48"/>
    </location>
</feature>
<organism evidence="3 4">
    <name type="scientific">Halogeometricum luteum</name>
    <dbReference type="NCBI Taxonomy" id="2950537"/>
    <lineage>
        <taxon>Archaea</taxon>
        <taxon>Methanobacteriati</taxon>
        <taxon>Methanobacteriota</taxon>
        <taxon>Stenosarchaea group</taxon>
        <taxon>Halobacteria</taxon>
        <taxon>Halobacteriales</taxon>
        <taxon>Haloferacaceae</taxon>
        <taxon>Halogeometricum</taxon>
    </lineage>
</organism>